<dbReference type="CDD" id="cd08498">
    <property type="entry name" value="PBP2_NikA_DppA_OppA_like_2"/>
    <property type="match status" value="1"/>
</dbReference>
<gene>
    <name evidence="6" type="ORF">EHV23_03230</name>
</gene>
<evidence type="ECO:0000256" key="3">
    <source>
        <dbReference type="ARBA" id="ARBA00022729"/>
    </source>
</evidence>
<evidence type="ECO:0000256" key="2">
    <source>
        <dbReference type="ARBA" id="ARBA00022448"/>
    </source>
</evidence>
<comment type="caution">
    <text evidence="6">The sequence shown here is derived from an EMBL/GenBank/DDBJ whole genome shotgun (WGS) entry which is preliminary data.</text>
</comment>
<evidence type="ECO:0000313" key="7">
    <source>
        <dbReference type="Proteomes" id="UP000270261"/>
    </source>
</evidence>
<dbReference type="Gene3D" id="3.10.105.10">
    <property type="entry name" value="Dipeptide-binding Protein, Domain 3"/>
    <property type="match status" value="1"/>
</dbReference>
<dbReference type="OrthoDB" id="9801799at2"/>
<dbReference type="GO" id="GO:1904680">
    <property type="term" value="F:peptide transmembrane transporter activity"/>
    <property type="evidence" value="ECO:0007669"/>
    <property type="project" value="TreeGrafter"/>
</dbReference>
<dbReference type="InterPro" id="IPR000914">
    <property type="entry name" value="SBP_5_dom"/>
</dbReference>
<name>A0A3R8LRP5_9BURK</name>
<feature type="compositionally biased region" description="Polar residues" evidence="4">
    <location>
        <begin position="664"/>
        <end position="695"/>
    </location>
</feature>
<feature type="compositionally biased region" description="Polar residues" evidence="4">
    <location>
        <begin position="36"/>
        <end position="48"/>
    </location>
</feature>
<evidence type="ECO:0000313" key="6">
    <source>
        <dbReference type="EMBL" id="RRN45260.1"/>
    </source>
</evidence>
<feature type="compositionally biased region" description="Low complexity" evidence="4">
    <location>
        <begin position="598"/>
        <end position="614"/>
    </location>
</feature>
<feature type="compositionally biased region" description="Low complexity" evidence="4">
    <location>
        <begin position="622"/>
        <end position="644"/>
    </location>
</feature>
<keyword evidence="3" id="KW-0732">Signal</keyword>
<dbReference type="PANTHER" id="PTHR30290">
    <property type="entry name" value="PERIPLASMIC BINDING COMPONENT OF ABC TRANSPORTER"/>
    <property type="match status" value="1"/>
</dbReference>
<keyword evidence="7" id="KW-1185">Reference proteome</keyword>
<feature type="domain" description="Solute-binding protein family 5" evidence="5">
    <location>
        <begin position="135"/>
        <end position="507"/>
    </location>
</feature>
<dbReference type="AlphaFoldDB" id="A0A3R8LRP5"/>
<feature type="region of interest" description="Disordered" evidence="4">
    <location>
        <begin position="1"/>
        <end position="63"/>
    </location>
</feature>
<dbReference type="SUPFAM" id="SSF53850">
    <property type="entry name" value="Periplasmic binding protein-like II"/>
    <property type="match status" value="1"/>
</dbReference>
<feature type="compositionally biased region" description="Basic and acidic residues" evidence="4">
    <location>
        <begin position="18"/>
        <end position="31"/>
    </location>
</feature>
<organism evidence="6 7">
    <name type="scientific">Lautropia dentalis</name>
    <dbReference type="NCBI Taxonomy" id="2490857"/>
    <lineage>
        <taxon>Bacteria</taxon>
        <taxon>Pseudomonadati</taxon>
        <taxon>Pseudomonadota</taxon>
        <taxon>Betaproteobacteria</taxon>
        <taxon>Burkholderiales</taxon>
        <taxon>Burkholderiaceae</taxon>
        <taxon>Lautropia</taxon>
    </lineage>
</organism>
<dbReference type="InterPro" id="IPR039424">
    <property type="entry name" value="SBP_5"/>
</dbReference>
<dbReference type="GO" id="GO:0015833">
    <property type="term" value="P:peptide transport"/>
    <property type="evidence" value="ECO:0007669"/>
    <property type="project" value="TreeGrafter"/>
</dbReference>
<comment type="similarity">
    <text evidence="1">Belongs to the bacterial solute-binding protein 5 family.</text>
</comment>
<evidence type="ECO:0000256" key="4">
    <source>
        <dbReference type="SAM" id="MobiDB-lite"/>
    </source>
</evidence>
<dbReference type="EMBL" id="RRUE01000001">
    <property type="protein sequence ID" value="RRN45260.1"/>
    <property type="molecule type" value="Genomic_DNA"/>
</dbReference>
<accession>A0A3R8LRP5</accession>
<protein>
    <submittedName>
        <fullName evidence="6">ABC transporter substrate-binding protein</fullName>
    </submittedName>
</protein>
<dbReference type="Gene3D" id="3.40.190.10">
    <property type="entry name" value="Periplasmic binding protein-like II"/>
    <property type="match status" value="1"/>
</dbReference>
<dbReference type="Proteomes" id="UP000270261">
    <property type="component" value="Unassembled WGS sequence"/>
</dbReference>
<keyword evidence="2" id="KW-0813">Transport</keyword>
<feature type="compositionally biased region" description="Low complexity" evidence="4">
    <location>
        <begin position="50"/>
        <end position="63"/>
    </location>
</feature>
<dbReference type="Pfam" id="PF00496">
    <property type="entry name" value="SBP_bac_5"/>
    <property type="match status" value="1"/>
</dbReference>
<dbReference type="PANTHER" id="PTHR30290:SF9">
    <property type="entry name" value="OLIGOPEPTIDE-BINDING PROTEIN APPA"/>
    <property type="match status" value="1"/>
</dbReference>
<evidence type="ECO:0000259" key="5">
    <source>
        <dbReference type="Pfam" id="PF00496"/>
    </source>
</evidence>
<reference evidence="6 7" key="1">
    <citation type="submission" date="2018-11" db="EMBL/GenBank/DDBJ databases">
        <title>Genome sequencing of Lautropia sp. KCOM 2505 (= ChDC F240).</title>
        <authorList>
            <person name="Kook J.-K."/>
            <person name="Park S.-N."/>
            <person name="Lim Y.K."/>
        </authorList>
    </citation>
    <scope>NUCLEOTIDE SEQUENCE [LARGE SCALE GENOMIC DNA]</scope>
    <source>
        <strain evidence="6 7">KCOM 2505</strain>
    </source>
</reference>
<sequence length="744" mass="80076">MITRAAPFADPSISRPCRHPDDRQRHGHDGHPSGMGTAQPSGVTTSFQGAAASRAAASSRLTPPSGLPRLRRLVLSLALGLLAATAQPAGAETLRWSAQSELTGLDPHALQQSQAQAVLQHVYEGLTRYSPDLRIEPALATRWEQVTPLAWRFHLREGVRFHDGSPLTADDVQYSLERLKAAGSTVGAMLGNIRSVRRINDLTVDIILDRPMPLLPRILTDARILSRRWAREHKVDAVSGTKPDAVGYTARHANGTGPYRIEDGWAPGQPLQLQRHAGWWDTGGFPGNADTVVYQPVADDEARVQALLANRVDLVTDPASQRVPALKRQPALNIQTDVAQRTLLIGMDQFSDSLTHGQTGLRNPFKDQRVRHAMSLAIDTKALMQIGQGMYRPAGTIVAPGVTGWTPELDERPSASIRQARQLMRSAGFAQGFTVTLDCPNNRYAYDQELCKALVPMWRRIGIRVKVNSMPFASLVPKLETLDSSLWMLGWGSPDLDALQNLVSLAYTRSEKVDGAYNAARISDPALDRLINQARTESDPEARTRLLESALGIVKEQYYYLPLAHAMRAWAMRKPVTLLAAPGERPDMRFVKISPAKAAGDTASGGAAPGAARSGADRSRAGTRAATSGSGTSRATATSTGHAGQKATRASGTNPAKRKAARANGTNPAGQKATRTSGTNPVGQKATKTTSTNPAGQKAAGSTSTTAAGQRATRTSSARARAAHRRHRPVNSSPDGVQIIRRTH</sequence>
<evidence type="ECO:0000256" key="1">
    <source>
        <dbReference type="ARBA" id="ARBA00005695"/>
    </source>
</evidence>
<proteinExistence type="inferred from homology"/>
<dbReference type="RefSeq" id="WP_125094688.1">
    <property type="nucleotide sequence ID" value="NZ_RRUE01000001.1"/>
</dbReference>
<feature type="region of interest" description="Disordered" evidence="4">
    <location>
        <begin position="597"/>
        <end position="744"/>
    </location>
</feature>
<feature type="compositionally biased region" description="Low complexity" evidence="4">
    <location>
        <begin position="699"/>
        <end position="720"/>
    </location>
</feature>